<sequence>MASTILSSTINMIHHLDYLILKPSCSSSSSSSSSSTNLCATDQQDLKKMKELLKGIQELLSDVDEQACNNGDAQSWLKELNSAVYNAEDILDDLDIELHQCGVEVCSLTPSLVFSIKEMIEKLDDISHRKESLCLALRKGERLHLYVPNVDHSVVYGREDDRENLVEMLLSEGPDKFSVLAIVGVPGVGKTTFAQMVYNDSRVCEHFIARGWVHFAQDFDEMSLIKAVIESITLTTCDYYGLGNLQEELECVLRGKRFLIVLDDFCPVKQSLWESLRVLLDVGLEGSKVVLITQDELVLELNQSTMFYYLECLPHETSWLLFQHHAFDCKQTNVNQNLIAIGKKIVKKSSGLPLLVKMFGALLRSEIDDMMWNSILGSNHTEFDIFSAVELSFYQLPVPLQVCLKYCSMFPRNYLFKKDRLVRLWMAHGFVHPIGGKTLQETGFEYFDELFRRSFFQFSYMDHYTFVIHHLIHDFILSNSEKECSSVNCENICYIPKEACHLSIIPKNSHTVVEFQTLSEAAALRTFLIINKFLVIRQPKHEWDYYYYLNIYLLHVSLPNDLFLMLQCLRALDLSDIDISSLPDSIGHLKHLRFLGLNRTNIRRLPASICKLHHLQTLELEDCNNLRELPEEIGRLINLHHLDLPKRVRFILLPCGIGKLTRLQTLPVFYVGRNIENYVITEMKHLENIKGELHIAGLHNVLNAEDAKEANLVGKQHLEKLTLEWSRKYDDLHSEGLDQWRLEDFMLHGVEVEESNVTAMLQEQHHGECKASVVSQDSDDTWIERIDVQARSVDPKKARKKTIWRNRKVTDFQDMVFEHLQPHQNIQELVILFFKGSGFPKWLGNSSFSKLVSITMKGCYNCKVLPPLGQLPSLKSLCIEDFVKVKRIGAEFYGDKSVCIVPFPSLETLEFNGLRSCEGFNGVGLLQLASLQSLKIQNCPKLQFSAAQEIPPKLWHLEIVKCPLLIEWCHTHESSKLANIKQLILNKNGYYPFG</sequence>
<protein>
    <submittedName>
        <fullName evidence="1">P-loop containing nucleoside triphosphate hydrolase protein</fullName>
    </submittedName>
</protein>
<dbReference type="Proteomes" id="UP000827976">
    <property type="component" value="Chromosome 7"/>
</dbReference>
<comment type="caution">
    <text evidence="1">The sequence shown here is derived from an EMBL/GenBank/DDBJ whole genome shotgun (WGS) entry which is preliminary data.</text>
</comment>
<gene>
    <name evidence="1" type="ORF">IHE45_07G084000</name>
</gene>
<reference evidence="2" key="1">
    <citation type="journal article" date="2022" name="Nat. Commun.">
        <title>Chromosome evolution and the genetic basis of agronomically important traits in greater yam.</title>
        <authorList>
            <person name="Bredeson J.V."/>
            <person name="Lyons J.B."/>
            <person name="Oniyinde I.O."/>
            <person name="Okereke N.R."/>
            <person name="Kolade O."/>
            <person name="Nnabue I."/>
            <person name="Nwadili C.O."/>
            <person name="Hribova E."/>
            <person name="Parker M."/>
            <person name="Nwogha J."/>
            <person name="Shu S."/>
            <person name="Carlson J."/>
            <person name="Kariba R."/>
            <person name="Muthemba S."/>
            <person name="Knop K."/>
            <person name="Barton G.J."/>
            <person name="Sherwood A.V."/>
            <person name="Lopez-Montes A."/>
            <person name="Asiedu R."/>
            <person name="Jamnadass R."/>
            <person name="Muchugi A."/>
            <person name="Goodstein D."/>
            <person name="Egesi C.N."/>
            <person name="Featherston J."/>
            <person name="Asfaw A."/>
            <person name="Simpson G.G."/>
            <person name="Dolezel J."/>
            <person name="Hendre P.S."/>
            <person name="Van Deynze A."/>
            <person name="Kumar P.L."/>
            <person name="Obidiegwu J.E."/>
            <person name="Bhattacharjee R."/>
            <person name="Rokhsar D.S."/>
        </authorList>
    </citation>
    <scope>NUCLEOTIDE SEQUENCE [LARGE SCALE GENOMIC DNA]</scope>
    <source>
        <strain evidence="2">cv. TDa95/00328</strain>
    </source>
</reference>
<organism evidence="1 2">
    <name type="scientific">Dioscorea alata</name>
    <name type="common">Purple yam</name>
    <dbReference type="NCBI Taxonomy" id="55571"/>
    <lineage>
        <taxon>Eukaryota</taxon>
        <taxon>Viridiplantae</taxon>
        <taxon>Streptophyta</taxon>
        <taxon>Embryophyta</taxon>
        <taxon>Tracheophyta</taxon>
        <taxon>Spermatophyta</taxon>
        <taxon>Magnoliopsida</taxon>
        <taxon>Liliopsida</taxon>
        <taxon>Dioscoreales</taxon>
        <taxon>Dioscoreaceae</taxon>
        <taxon>Dioscorea</taxon>
    </lineage>
</organism>
<evidence type="ECO:0000313" key="2">
    <source>
        <dbReference type="Proteomes" id="UP000827976"/>
    </source>
</evidence>
<keyword evidence="1" id="KW-0378">Hydrolase</keyword>
<accession>A0ACB7VSV3</accession>
<name>A0ACB7VSV3_DIOAL</name>
<evidence type="ECO:0000313" key="1">
    <source>
        <dbReference type="EMBL" id="KAH7677433.1"/>
    </source>
</evidence>
<proteinExistence type="predicted"/>
<keyword evidence="2" id="KW-1185">Reference proteome</keyword>
<dbReference type="EMBL" id="CM037017">
    <property type="protein sequence ID" value="KAH7677433.1"/>
    <property type="molecule type" value="Genomic_DNA"/>
</dbReference>